<feature type="coiled-coil region" evidence="1">
    <location>
        <begin position="8"/>
        <end position="38"/>
    </location>
</feature>
<evidence type="ECO:0000256" key="1">
    <source>
        <dbReference type="SAM" id="Coils"/>
    </source>
</evidence>
<keyword evidence="3" id="KW-1185">Reference proteome</keyword>
<dbReference type="Proteomes" id="UP000275846">
    <property type="component" value="Unassembled WGS sequence"/>
</dbReference>
<evidence type="ECO:0000313" key="4">
    <source>
        <dbReference type="WBParaSite" id="SSLN_0000738201-mRNA-1"/>
    </source>
</evidence>
<dbReference type="AlphaFoldDB" id="A0A183SSE9"/>
<evidence type="ECO:0000313" key="3">
    <source>
        <dbReference type="Proteomes" id="UP000275846"/>
    </source>
</evidence>
<feature type="coiled-coil region" evidence="1">
    <location>
        <begin position="82"/>
        <end position="141"/>
    </location>
</feature>
<name>A0A183SSE9_SCHSO</name>
<dbReference type="EMBL" id="UYSU01034009">
    <property type="protein sequence ID" value="VDL93532.1"/>
    <property type="molecule type" value="Genomic_DNA"/>
</dbReference>
<accession>A0A183SSE9</accession>
<keyword evidence="1" id="KW-0175">Coiled coil</keyword>
<organism evidence="4">
    <name type="scientific">Schistocephalus solidus</name>
    <name type="common">Tapeworm</name>
    <dbReference type="NCBI Taxonomy" id="70667"/>
    <lineage>
        <taxon>Eukaryota</taxon>
        <taxon>Metazoa</taxon>
        <taxon>Spiralia</taxon>
        <taxon>Lophotrochozoa</taxon>
        <taxon>Platyhelminthes</taxon>
        <taxon>Cestoda</taxon>
        <taxon>Eucestoda</taxon>
        <taxon>Diphyllobothriidea</taxon>
        <taxon>Diphyllobothriidae</taxon>
        <taxon>Schistocephalus</taxon>
    </lineage>
</organism>
<proteinExistence type="predicted"/>
<protein>
    <submittedName>
        <fullName evidence="4">Myosin_tail_1 domain-containing protein</fullName>
    </submittedName>
</protein>
<dbReference type="OrthoDB" id="10566741at2759"/>
<reference evidence="4" key="1">
    <citation type="submission" date="2016-06" db="UniProtKB">
        <authorList>
            <consortium name="WormBaseParasite"/>
        </authorList>
    </citation>
    <scope>IDENTIFICATION</scope>
</reference>
<gene>
    <name evidence="2" type="ORF">SSLN_LOCUS7147</name>
</gene>
<sequence>MEYELSRLKSAQEDIAQLTELKRKLEKEIEEMRASRQLDEQFAKKVEQLSSTSDKITFDLFRKNEAYSAIQEAVASVKKAANDRLQKEVDELTSSYKEQMKRIEDLECSGSELTAMCMQTKEAEEEALHDLENTRTALENEMKFSDYQKKERERLEVKEYRISQRQ</sequence>
<evidence type="ECO:0000313" key="2">
    <source>
        <dbReference type="EMBL" id="VDL93532.1"/>
    </source>
</evidence>
<dbReference type="WBParaSite" id="SSLN_0000738201-mRNA-1">
    <property type="protein sequence ID" value="SSLN_0000738201-mRNA-1"/>
    <property type="gene ID" value="SSLN_0000738201"/>
</dbReference>
<reference evidence="2 3" key="2">
    <citation type="submission" date="2018-11" db="EMBL/GenBank/DDBJ databases">
        <authorList>
            <consortium name="Pathogen Informatics"/>
        </authorList>
    </citation>
    <scope>NUCLEOTIDE SEQUENCE [LARGE SCALE GENOMIC DNA]</scope>
    <source>
        <strain evidence="2 3">NST_G2</strain>
    </source>
</reference>